<evidence type="ECO:0000313" key="1">
    <source>
        <dbReference type="EMBL" id="GHA84880.1"/>
    </source>
</evidence>
<dbReference type="InterPro" id="IPR029063">
    <property type="entry name" value="SAM-dependent_MTases_sf"/>
</dbReference>
<organism evidence="1 2">
    <name type="scientific">Algimonas arctica</name>
    <dbReference type="NCBI Taxonomy" id="1479486"/>
    <lineage>
        <taxon>Bacteria</taxon>
        <taxon>Pseudomonadati</taxon>
        <taxon>Pseudomonadota</taxon>
        <taxon>Alphaproteobacteria</taxon>
        <taxon>Maricaulales</taxon>
        <taxon>Robiginitomaculaceae</taxon>
        <taxon>Algimonas</taxon>
    </lineage>
</organism>
<comment type="caution">
    <text evidence="1">The sequence shown here is derived from an EMBL/GenBank/DDBJ whole genome shotgun (WGS) entry which is preliminary data.</text>
</comment>
<dbReference type="RefSeq" id="WP_189495101.1">
    <property type="nucleotide sequence ID" value="NZ_BMZH01000002.1"/>
</dbReference>
<accession>A0A8J3CLV8</accession>
<reference evidence="1" key="1">
    <citation type="journal article" date="2014" name="Int. J. Syst. Evol. Microbiol.">
        <title>Complete genome sequence of Corynebacterium casei LMG S-19264T (=DSM 44701T), isolated from a smear-ripened cheese.</title>
        <authorList>
            <consortium name="US DOE Joint Genome Institute (JGI-PGF)"/>
            <person name="Walter F."/>
            <person name="Albersmeier A."/>
            <person name="Kalinowski J."/>
            <person name="Ruckert C."/>
        </authorList>
    </citation>
    <scope>NUCLEOTIDE SEQUENCE</scope>
    <source>
        <strain evidence="1">KCTC 32513</strain>
    </source>
</reference>
<gene>
    <name evidence="1" type="ORF">GCM10009069_05000</name>
</gene>
<dbReference type="AlphaFoldDB" id="A0A8J3CLV8"/>
<evidence type="ECO:0000313" key="2">
    <source>
        <dbReference type="Proteomes" id="UP000634004"/>
    </source>
</evidence>
<sequence length="311" mass="34843">MRAQFSSATFFNRYPHIFQAAQQIAARDLPTDRPLRILSFGCSIGEEILSLRLHFPDAEIFGCDINQTVLASGAEIFRQADATAFLSTHAAIRDHGPFDIITAMSVLCRHPVGDIANTFPFSAFEDHLGPLDQSLSDHGLLIVYNASYLFRGTVLATRYRPLRADSIGSNGFVTRHGRASDPLAHFVYSDLDTTYRVECPDRIRFEDFIDCIHQKCPAGHSTDPEYVKIRSSLDGQKTKEIFTWSRKGVLNGLTAELPVDLMDTHIDMRLIEVLDAGPGGSGAQRYLEKSSSRRDIWRQGYRGRARFLMAV</sequence>
<dbReference type="SUPFAM" id="SSF53335">
    <property type="entry name" value="S-adenosyl-L-methionine-dependent methyltransferases"/>
    <property type="match status" value="1"/>
</dbReference>
<dbReference type="Gene3D" id="3.40.50.150">
    <property type="entry name" value="Vaccinia Virus protein VP39"/>
    <property type="match status" value="1"/>
</dbReference>
<protein>
    <recommendedName>
        <fullName evidence="3">Methyltransferase domain-containing protein</fullName>
    </recommendedName>
</protein>
<name>A0A8J3CLV8_9PROT</name>
<dbReference type="EMBL" id="BMZH01000002">
    <property type="protein sequence ID" value="GHA84880.1"/>
    <property type="molecule type" value="Genomic_DNA"/>
</dbReference>
<keyword evidence="2" id="KW-1185">Reference proteome</keyword>
<proteinExistence type="predicted"/>
<reference evidence="1" key="2">
    <citation type="submission" date="2020-09" db="EMBL/GenBank/DDBJ databases">
        <authorList>
            <person name="Sun Q."/>
            <person name="Kim S."/>
        </authorList>
    </citation>
    <scope>NUCLEOTIDE SEQUENCE</scope>
    <source>
        <strain evidence="1">KCTC 32513</strain>
    </source>
</reference>
<evidence type="ECO:0008006" key="3">
    <source>
        <dbReference type="Google" id="ProtNLM"/>
    </source>
</evidence>
<dbReference type="Proteomes" id="UP000634004">
    <property type="component" value="Unassembled WGS sequence"/>
</dbReference>